<proteinExistence type="predicted"/>
<evidence type="ECO:0000313" key="3">
    <source>
        <dbReference type="Proteomes" id="UP000244005"/>
    </source>
</evidence>
<feature type="domain" description="AB hydrolase-1" evidence="1">
    <location>
        <begin position="120"/>
        <end position="364"/>
    </location>
</feature>
<evidence type="ECO:0000313" key="2">
    <source>
        <dbReference type="EMBL" id="PTQ46630.1"/>
    </source>
</evidence>
<dbReference type="AlphaFoldDB" id="A0A2R6XKI1"/>
<organism evidence="2 3">
    <name type="scientific">Marchantia polymorpha</name>
    <name type="common">Common liverwort</name>
    <name type="synonym">Marchantia aquatica</name>
    <dbReference type="NCBI Taxonomy" id="3197"/>
    <lineage>
        <taxon>Eukaryota</taxon>
        <taxon>Viridiplantae</taxon>
        <taxon>Streptophyta</taxon>
        <taxon>Embryophyta</taxon>
        <taxon>Marchantiophyta</taxon>
        <taxon>Marchantiopsida</taxon>
        <taxon>Marchantiidae</taxon>
        <taxon>Marchantiales</taxon>
        <taxon>Marchantiaceae</taxon>
        <taxon>Marchantia</taxon>
    </lineage>
</organism>
<dbReference type="GO" id="GO:0006654">
    <property type="term" value="P:phosphatidic acid biosynthetic process"/>
    <property type="evidence" value="ECO:0000318"/>
    <property type="project" value="GO_Central"/>
</dbReference>
<dbReference type="SUPFAM" id="SSF53474">
    <property type="entry name" value="alpha/beta-Hydrolases"/>
    <property type="match status" value="1"/>
</dbReference>
<dbReference type="Gene3D" id="3.40.50.1820">
    <property type="entry name" value="alpha/beta hydrolase"/>
    <property type="match status" value="1"/>
</dbReference>
<dbReference type="InterPro" id="IPR029058">
    <property type="entry name" value="AB_hydrolase_fold"/>
</dbReference>
<evidence type="ECO:0000259" key="1">
    <source>
        <dbReference type="Pfam" id="PF12697"/>
    </source>
</evidence>
<dbReference type="PANTHER" id="PTHR42886">
    <property type="entry name" value="RE40534P-RELATED"/>
    <property type="match status" value="1"/>
</dbReference>
<keyword evidence="3" id="KW-1185">Reference proteome</keyword>
<name>A0A2R6XKI1_MARPO</name>
<dbReference type="OMA" id="WAFAEHW"/>
<dbReference type="GO" id="GO:0055088">
    <property type="term" value="P:lipid homeostasis"/>
    <property type="evidence" value="ECO:0000318"/>
    <property type="project" value="GO_Central"/>
</dbReference>
<dbReference type="InterPro" id="IPR000073">
    <property type="entry name" value="AB_hydrolase_1"/>
</dbReference>
<dbReference type="Proteomes" id="UP000244005">
    <property type="component" value="Unassembled WGS sequence"/>
</dbReference>
<accession>A0A2R6XKI1</accession>
<dbReference type="OrthoDB" id="8119704at2759"/>
<reference evidence="3" key="1">
    <citation type="journal article" date="2017" name="Cell">
        <title>Insights into land plant evolution garnered from the Marchantia polymorpha genome.</title>
        <authorList>
            <person name="Bowman J.L."/>
            <person name="Kohchi T."/>
            <person name="Yamato K.T."/>
            <person name="Jenkins J."/>
            <person name="Shu S."/>
            <person name="Ishizaki K."/>
            <person name="Yamaoka S."/>
            <person name="Nishihama R."/>
            <person name="Nakamura Y."/>
            <person name="Berger F."/>
            <person name="Adam C."/>
            <person name="Aki S.S."/>
            <person name="Althoff F."/>
            <person name="Araki T."/>
            <person name="Arteaga-Vazquez M.A."/>
            <person name="Balasubrmanian S."/>
            <person name="Barry K."/>
            <person name="Bauer D."/>
            <person name="Boehm C.R."/>
            <person name="Briginshaw L."/>
            <person name="Caballero-Perez J."/>
            <person name="Catarino B."/>
            <person name="Chen F."/>
            <person name="Chiyoda S."/>
            <person name="Chovatia M."/>
            <person name="Davies K.M."/>
            <person name="Delmans M."/>
            <person name="Demura T."/>
            <person name="Dierschke T."/>
            <person name="Dolan L."/>
            <person name="Dorantes-Acosta A.E."/>
            <person name="Eklund D.M."/>
            <person name="Florent S.N."/>
            <person name="Flores-Sandoval E."/>
            <person name="Fujiyama A."/>
            <person name="Fukuzawa H."/>
            <person name="Galik B."/>
            <person name="Grimanelli D."/>
            <person name="Grimwood J."/>
            <person name="Grossniklaus U."/>
            <person name="Hamada T."/>
            <person name="Haseloff J."/>
            <person name="Hetherington A.J."/>
            <person name="Higo A."/>
            <person name="Hirakawa Y."/>
            <person name="Hundley H.N."/>
            <person name="Ikeda Y."/>
            <person name="Inoue K."/>
            <person name="Inoue S.I."/>
            <person name="Ishida S."/>
            <person name="Jia Q."/>
            <person name="Kakita M."/>
            <person name="Kanazawa T."/>
            <person name="Kawai Y."/>
            <person name="Kawashima T."/>
            <person name="Kennedy M."/>
            <person name="Kinose K."/>
            <person name="Kinoshita T."/>
            <person name="Kohara Y."/>
            <person name="Koide E."/>
            <person name="Komatsu K."/>
            <person name="Kopischke S."/>
            <person name="Kubo M."/>
            <person name="Kyozuka J."/>
            <person name="Lagercrantz U."/>
            <person name="Lin S.S."/>
            <person name="Lindquist E."/>
            <person name="Lipzen A.M."/>
            <person name="Lu C.W."/>
            <person name="De Luna E."/>
            <person name="Martienssen R.A."/>
            <person name="Minamino N."/>
            <person name="Mizutani M."/>
            <person name="Mizutani M."/>
            <person name="Mochizuki N."/>
            <person name="Monte I."/>
            <person name="Mosher R."/>
            <person name="Nagasaki H."/>
            <person name="Nakagami H."/>
            <person name="Naramoto S."/>
            <person name="Nishitani K."/>
            <person name="Ohtani M."/>
            <person name="Okamoto T."/>
            <person name="Okumura M."/>
            <person name="Phillips J."/>
            <person name="Pollak B."/>
            <person name="Reinders A."/>
            <person name="Rovekamp M."/>
            <person name="Sano R."/>
            <person name="Sawa S."/>
            <person name="Schmid M.W."/>
            <person name="Shirakawa M."/>
            <person name="Solano R."/>
            <person name="Spunde A."/>
            <person name="Suetsugu N."/>
            <person name="Sugano S."/>
            <person name="Sugiyama A."/>
            <person name="Sun R."/>
            <person name="Suzuki Y."/>
            <person name="Takenaka M."/>
            <person name="Takezawa D."/>
            <person name="Tomogane H."/>
            <person name="Tsuzuki M."/>
            <person name="Ueda T."/>
            <person name="Umeda M."/>
            <person name="Ward J.M."/>
            <person name="Watanabe Y."/>
            <person name="Yazaki K."/>
            <person name="Yokoyama R."/>
            <person name="Yoshitake Y."/>
            <person name="Yotsui I."/>
            <person name="Zachgo S."/>
            <person name="Schmutz J."/>
        </authorList>
    </citation>
    <scope>NUCLEOTIDE SEQUENCE [LARGE SCALE GENOMIC DNA]</scope>
    <source>
        <strain evidence="3">Tak-1</strain>
    </source>
</reference>
<protein>
    <recommendedName>
        <fullName evidence="1">AB hydrolase-1 domain-containing protein</fullName>
    </recommendedName>
</protein>
<dbReference type="EMBL" id="KZ772682">
    <property type="protein sequence ID" value="PTQ46630.1"/>
    <property type="molecule type" value="Genomic_DNA"/>
</dbReference>
<dbReference type="GO" id="GO:0042171">
    <property type="term" value="F:lysophosphatidic acid acyltransferase activity"/>
    <property type="evidence" value="ECO:0000318"/>
    <property type="project" value="GO_Central"/>
</dbReference>
<gene>
    <name evidence="2" type="ORF">MARPO_0010s0040</name>
</gene>
<dbReference type="Pfam" id="PF12697">
    <property type="entry name" value="Abhydrolase_6"/>
    <property type="match status" value="1"/>
</dbReference>
<dbReference type="PANTHER" id="PTHR42886:SF42">
    <property type="entry name" value="ALPHA_BETA-HYDROLASES SUPERFAMILY PROTEIN"/>
    <property type="match status" value="1"/>
</dbReference>
<sequence length="382" mass="41932">MGSLVGISGSCVSCRVPSEVCYLPIRNGIWAFRDRSSSRKFQLVDLKLGSGSKFLRQQRIEGPNGRRIFAAIQTTDALKEPLAELKSGQFQEFHELPSGMKLEVIVQTAGRDSRKKTFPLLFVHGSSHAAWCWTYHWMPFFSARGYDCYAVSLLGQGASDVPQAAVAGSLDSHAKDIAHLIRSKFTAPPVIIAHSFGGLVMQWFLSNTGRNSTSEESDGICPRPAGVVLACSSPPSGNGPMVTRFMKRDLIASIKITLGFAAKMVGSSRSICRDCFFSADIPESELKEYQELVKRSSRLPILDVRALNKSLPVPPPPEGIPPVLVLHAENDYLVDAEGSQETAEWCGTRPVVVLNCAHDIMLDNEWHQAAHVVKSWLDEHAL</sequence>
<dbReference type="GO" id="GO:0052689">
    <property type="term" value="F:carboxylic ester hydrolase activity"/>
    <property type="evidence" value="ECO:0000318"/>
    <property type="project" value="GO_Central"/>
</dbReference>